<dbReference type="InterPro" id="IPR052055">
    <property type="entry name" value="Hepadnavirus_pol/RT"/>
</dbReference>
<protein>
    <recommendedName>
        <fullName evidence="3">RNase H type-1 domain-containing protein</fullName>
    </recommendedName>
</protein>
<dbReference type="EMBL" id="CALNXK010000879">
    <property type="protein sequence ID" value="CAH3190545.1"/>
    <property type="molecule type" value="Genomic_DNA"/>
</dbReference>
<gene>
    <name evidence="1" type="ORF">PLOB_00047564</name>
</gene>
<dbReference type="Proteomes" id="UP001159405">
    <property type="component" value="Unassembled WGS sequence"/>
</dbReference>
<dbReference type="InterPro" id="IPR043502">
    <property type="entry name" value="DNA/RNA_pol_sf"/>
</dbReference>
<dbReference type="PANTHER" id="PTHR33050:SF7">
    <property type="entry name" value="RIBONUCLEASE H"/>
    <property type="match status" value="1"/>
</dbReference>
<dbReference type="PANTHER" id="PTHR33050">
    <property type="entry name" value="REVERSE TRANSCRIPTASE DOMAIN-CONTAINING PROTEIN"/>
    <property type="match status" value="1"/>
</dbReference>
<proteinExistence type="predicted"/>
<dbReference type="SUPFAM" id="SSF56672">
    <property type="entry name" value="DNA/RNA polymerases"/>
    <property type="match status" value="1"/>
</dbReference>
<evidence type="ECO:0000313" key="1">
    <source>
        <dbReference type="EMBL" id="CAH3190545.1"/>
    </source>
</evidence>
<sequence>MAKENSLFVQSSLSSAGFVANSAKSLWNPIQVLVWLGLNWDLVIGTISITDRRHVMSMSPVLGNLTRLKTRFLYKVRESRRSWDSRFNIGLHNDCLSQIFFWKNNVVSLNTRPILPYNALLLFSYSDASNVACGAFVVGTNEVSHRMWTACEAAKSSTWRELKAIQFALSAFKALVRGKCVKWHSDSQGAVRVVEIGCPSAELHSIALDIFYFCRTYNTYTYSPVGSQGT</sequence>
<keyword evidence="2" id="KW-1185">Reference proteome</keyword>
<organism evidence="1 2">
    <name type="scientific">Porites lobata</name>
    <dbReference type="NCBI Taxonomy" id="104759"/>
    <lineage>
        <taxon>Eukaryota</taxon>
        <taxon>Metazoa</taxon>
        <taxon>Cnidaria</taxon>
        <taxon>Anthozoa</taxon>
        <taxon>Hexacorallia</taxon>
        <taxon>Scleractinia</taxon>
        <taxon>Fungiina</taxon>
        <taxon>Poritidae</taxon>
        <taxon>Porites</taxon>
    </lineage>
</organism>
<name>A0ABN8SHQ0_9CNID</name>
<evidence type="ECO:0000313" key="2">
    <source>
        <dbReference type="Proteomes" id="UP001159405"/>
    </source>
</evidence>
<comment type="caution">
    <text evidence="1">The sequence shown here is derived from an EMBL/GenBank/DDBJ whole genome shotgun (WGS) entry which is preliminary data.</text>
</comment>
<reference evidence="1 2" key="1">
    <citation type="submission" date="2022-05" db="EMBL/GenBank/DDBJ databases">
        <authorList>
            <consortium name="Genoscope - CEA"/>
            <person name="William W."/>
        </authorList>
    </citation>
    <scope>NUCLEOTIDE SEQUENCE [LARGE SCALE GENOMIC DNA]</scope>
</reference>
<accession>A0ABN8SHQ0</accession>
<evidence type="ECO:0008006" key="3">
    <source>
        <dbReference type="Google" id="ProtNLM"/>
    </source>
</evidence>